<dbReference type="Proteomes" id="UP001305647">
    <property type="component" value="Unassembled WGS sequence"/>
</dbReference>
<evidence type="ECO:0000256" key="2">
    <source>
        <dbReference type="SAM" id="MobiDB-lite"/>
    </source>
</evidence>
<sequence length="789" mass="88112">MFLPFDIADLHGAIQLAYNLIDIGWGSVNNAHHQYLEFKQDVEGLRDQLKTLQLAIELSQARTGALLAPRNTAHNSLRQLDNVFGNFKDTLEDCRRLLERKSVPRQGPVANVQWFLFDKDEVDMQRDRIAILTSKLSLALQSLEIETREGQTVLMLECTNLILERIDILDARLSRLLGVPLAAEGRRRIEVEQPLEDLLVSITVATYDSLTAIPMYQGIEETLFYWDRATRWHTRRRSAQPSQAFRLANILRAYWLLRTTKAGDEYLEATTTVSVERQIGQEFPQLGMTARRFVSNLEDRIVEAHTKLIQSGEPMPPLHQLQAVIEQDRDAWHIHARWKPPSPEDNTVTTSQRVATCRLRNGQLLDVYKEIDAPELLTVALCDANRMKQDYHRIDLGCLDLALSTEAVTVQDGAYTLALNSVKGRSQAALRLEFQAPEDLFGFQGWMTGYKVVDDFPDTVVTSQRANAWIGGERKSDRGRLQVWSSTRLSSGSKLPDEFIDKRKSTTAARRSTLSPYAPMLLPLASFSRFSLSLDSARPSTTQSMYLDAQAGAGPHYLQRQSRTPSLTGMSTVSSSSTSQSLPPSTVGDSKRPTNMIQVDRRGTMGCILDQPDPPRIVVLLPANENQGQRSKGAGKTASPGSLLVIDINQYVAINPTLCDCQQDHIPGQAAPPGHGRFSSYDSFPTAPPGQLTLPMTPPRHTLGAQPLECRKVILQVNGASGVTAKETDPGTDVPWNMASAGRFQSGEEMVGVKRLKMVGLEFASVEERVKFVEYFTILKRLYLKDLKF</sequence>
<feature type="region of interest" description="Disordered" evidence="2">
    <location>
        <begin position="553"/>
        <end position="593"/>
    </location>
</feature>
<feature type="compositionally biased region" description="Low complexity" evidence="2">
    <location>
        <begin position="565"/>
        <end position="586"/>
    </location>
</feature>
<evidence type="ECO:0000313" key="3">
    <source>
        <dbReference type="EMBL" id="KAK4102515.1"/>
    </source>
</evidence>
<gene>
    <name evidence="3" type="ORF">N658DRAFT_485315</name>
</gene>
<feature type="coiled-coil region" evidence="1">
    <location>
        <begin position="35"/>
        <end position="62"/>
    </location>
</feature>
<reference evidence="3" key="2">
    <citation type="submission" date="2023-05" db="EMBL/GenBank/DDBJ databases">
        <authorList>
            <consortium name="Lawrence Berkeley National Laboratory"/>
            <person name="Steindorff A."/>
            <person name="Hensen N."/>
            <person name="Bonometti L."/>
            <person name="Westerberg I."/>
            <person name="Brannstrom I.O."/>
            <person name="Guillou S."/>
            <person name="Cros-Aarteil S."/>
            <person name="Calhoun S."/>
            <person name="Haridas S."/>
            <person name="Kuo A."/>
            <person name="Mondo S."/>
            <person name="Pangilinan J."/>
            <person name="Riley R."/>
            <person name="Labutti K."/>
            <person name="Andreopoulos B."/>
            <person name="Lipzen A."/>
            <person name="Chen C."/>
            <person name="Yanf M."/>
            <person name="Daum C."/>
            <person name="Ng V."/>
            <person name="Clum A."/>
            <person name="Ohm R."/>
            <person name="Martin F."/>
            <person name="Silar P."/>
            <person name="Natvig D."/>
            <person name="Lalanne C."/>
            <person name="Gautier V."/>
            <person name="Ament-Velasquez S.L."/>
            <person name="Kruys A."/>
            <person name="Hutchinson M.I."/>
            <person name="Powell A.J."/>
            <person name="Barry K."/>
            <person name="Miller A.N."/>
            <person name="Grigoriev I.V."/>
            <person name="Debuchy R."/>
            <person name="Gladieux P."/>
            <person name="Thoren M.H."/>
            <person name="Johannesson H."/>
        </authorList>
    </citation>
    <scope>NUCLEOTIDE SEQUENCE</scope>
    <source>
        <strain evidence="3">CBS 757.83</strain>
    </source>
</reference>
<accession>A0AAN6Q671</accession>
<comment type="caution">
    <text evidence="3">The sequence shown here is derived from an EMBL/GenBank/DDBJ whole genome shotgun (WGS) entry which is preliminary data.</text>
</comment>
<name>A0AAN6Q671_9PEZI</name>
<proteinExistence type="predicted"/>
<keyword evidence="4" id="KW-1185">Reference proteome</keyword>
<protein>
    <submittedName>
        <fullName evidence="3">Uncharacterized protein</fullName>
    </submittedName>
</protein>
<evidence type="ECO:0000313" key="4">
    <source>
        <dbReference type="Proteomes" id="UP001305647"/>
    </source>
</evidence>
<dbReference type="AlphaFoldDB" id="A0AAN6Q671"/>
<evidence type="ECO:0000256" key="1">
    <source>
        <dbReference type="SAM" id="Coils"/>
    </source>
</evidence>
<dbReference type="EMBL" id="MU863631">
    <property type="protein sequence ID" value="KAK4102515.1"/>
    <property type="molecule type" value="Genomic_DNA"/>
</dbReference>
<organism evidence="3 4">
    <name type="scientific">Parathielavia hyrcaniae</name>
    <dbReference type="NCBI Taxonomy" id="113614"/>
    <lineage>
        <taxon>Eukaryota</taxon>
        <taxon>Fungi</taxon>
        <taxon>Dikarya</taxon>
        <taxon>Ascomycota</taxon>
        <taxon>Pezizomycotina</taxon>
        <taxon>Sordariomycetes</taxon>
        <taxon>Sordariomycetidae</taxon>
        <taxon>Sordariales</taxon>
        <taxon>Chaetomiaceae</taxon>
        <taxon>Parathielavia</taxon>
    </lineage>
</organism>
<reference evidence="3" key="1">
    <citation type="journal article" date="2023" name="Mol. Phylogenet. Evol.">
        <title>Genome-scale phylogeny and comparative genomics of the fungal order Sordariales.</title>
        <authorList>
            <person name="Hensen N."/>
            <person name="Bonometti L."/>
            <person name="Westerberg I."/>
            <person name="Brannstrom I.O."/>
            <person name="Guillou S."/>
            <person name="Cros-Aarteil S."/>
            <person name="Calhoun S."/>
            <person name="Haridas S."/>
            <person name="Kuo A."/>
            <person name="Mondo S."/>
            <person name="Pangilinan J."/>
            <person name="Riley R."/>
            <person name="LaButti K."/>
            <person name="Andreopoulos B."/>
            <person name="Lipzen A."/>
            <person name="Chen C."/>
            <person name="Yan M."/>
            <person name="Daum C."/>
            <person name="Ng V."/>
            <person name="Clum A."/>
            <person name="Steindorff A."/>
            <person name="Ohm R.A."/>
            <person name="Martin F."/>
            <person name="Silar P."/>
            <person name="Natvig D.O."/>
            <person name="Lalanne C."/>
            <person name="Gautier V."/>
            <person name="Ament-Velasquez S.L."/>
            <person name="Kruys A."/>
            <person name="Hutchinson M.I."/>
            <person name="Powell A.J."/>
            <person name="Barry K."/>
            <person name="Miller A.N."/>
            <person name="Grigoriev I.V."/>
            <person name="Debuchy R."/>
            <person name="Gladieux P."/>
            <person name="Hiltunen Thoren M."/>
            <person name="Johannesson H."/>
        </authorList>
    </citation>
    <scope>NUCLEOTIDE SEQUENCE</scope>
    <source>
        <strain evidence="3">CBS 757.83</strain>
    </source>
</reference>
<keyword evidence="1" id="KW-0175">Coiled coil</keyword>